<gene>
    <name evidence="2" type="ORF">HY57_14795</name>
</gene>
<dbReference type="RefSeq" id="WP_019464283.1">
    <property type="nucleotide sequence ID" value="NZ_ALOY01000118.1"/>
</dbReference>
<keyword evidence="3" id="KW-1185">Reference proteome</keyword>
<dbReference type="KEGG" id="dja:HY57_14795"/>
<protein>
    <recommendedName>
        <fullName evidence="4">DUF4136 domain-containing protein</fullName>
    </recommendedName>
</protein>
<evidence type="ECO:0008006" key="4">
    <source>
        <dbReference type="Google" id="ProtNLM"/>
    </source>
</evidence>
<dbReference type="Proteomes" id="UP000027987">
    <property type="component" value="Chromosome"/>
</dbReference>
<dbReference type="EMBL" id="CP008884">
    <property type="protein sequence ID" value="AIF48416.1"/>
    <property type="molecule type" value="Genomic_DNA"/>
</dbReference>
<evidence type="ECO:0000313" key="2">
    <source>
        <dbReference type="EMBL" id="AIF48416.1"/>
    </source>
</evidence>
<evidence type="ECO:0000313" key="3">
    <source>
        <dbReference type="Proteomes" id="UP000027987"/>
    </source>
</evidence>
<dbReference type="PATRIC" id="fig|1217721.7.peg.3037"/>
<feature type="chain" id="PRO_5001707513" description="DUF4136 domain-containing protein" evidence="1">
    <location>
        <begin position="18"/>
        <end position="176"/>
    </location>
</feature>
<sequence length="176" mass="18459">MWLAVLASALAGGPVLAFDQARSVTGVQMQGPAANVFASSIPAPAERAKLLAEHFIEVRDVAAFPASCKSGFAVLARTSGFELANPGQPYQATDVMGRGPRLPWRRLLIGGVSADRCVVFYEIGGFAPYRSVVVLDISGKGLATPTWGGADGKNPENLPALISQITKGAFTQPRGY</sequence>
<evidence type="ECO:0000256" key="1">
    <source>
        <dbReference type="SAM" id="SignalP"/>
    </source>
</evidence>
<accession>A0A075K262</accession>
<reference evidence="2 3" key="1">
    <citation type="submission" date="2014-07" db="EMBL/GenBank/DDBJ databases">
        <title>Complete Genome Sequence of Dyella japonica Strain A8 Isolated from Malaysian Tropical Soil.</title>
        <authorList>
            <person name="Hui R.K.H."/>
            <person name="Chen J.-W."/>
            <person name="Chan K.-G."/>
            <person name="Leung F.C.C."/>
        </authorList>
    </citation>
    <scope>NUCLEOTIDE SEQUENCE [LARGE SCALE GENOMIC DNA]</scope>
    <source>
        <strain evidence="2 3">A8</strain>
    </source>
</reference>
<proteinExistence type="predicted"/>
<organism evidence="2 3">
    <name type="scientific">Dyella japonica A8</name>
    <dbReference type="NCBI Taxonomy" id="1217721"/>
    <lineage>
        <taxon>Bacteria</taxon>
        <taxon>Pseudomonadati</taxon>
        <taxon>Pseudomonadota</taxon>
        <taxon>Gammaproteobacteria</taxon>
        <taxon>Lysobacterales</taxon>
        <taxon>Rhodanobacteraceae</taxon>
        <taxon>Dyella</taxon>
    </lineage>
</organism>
<feature type="signal peptide" evidence="1">
    <location>
        <begin position="1"/>
        <end position="17"/>
    </location>
</feature>
<dbReference type="HOGENOM" id="CLU_1522835_0_0_6"/>
<name>A0A075K262_9GAMM</name>
<dbReference type="AlphaFoldDB" id="A0A075K262"/>
<keyword evidence="1" id="KW-0732">Signal</keyword>